<dbReference type="GO" id="GO:0005829">
    <property type="term" value="C:cytosol"/>
    <property type="evidence" value="ECO:0007669"/>
    <property type="project" value="UniProtKB-ARBA"/>
</dbReference>
<name>A0A1H9UH56_BUTFI</name>
<dbReference type="GO" id="GO:0003723">
    <property type="term" value="F:RNA binding"/>
    <property type="evidence" value="ECO:0007669"/>
    <property type="project" value="UniProtKB-KW"/>
</dbReference>
<dbReference type="EC" id="5.4.99.-" evidence="5"/>
<evidence type="ECO:0000313" key="7">
    <source>
        <dbReference type="EMBL" id="SES08765.1"/>
    </source>
</evidence>
<dbReference type="EMBL" id="FOGJ01000018">
    <property type="protein sequence ID" value="SES08765.1"/>
    <property type="molecule type" value="Genomic_DNA"/>
</dbReference>
<evidence type="ECO:0000256" key="3">
    <source>
        <dbReference type="ARBA" id="ARBA00023235"/>
    </source>
</evidence>
<dbReference type="PROSITE" id="PS50889">
    <property type="entry name" value="S4"/>
    <property type="match status" value="1"/>
</dbReference>
<dbReference type="SMART" id="SM00363">
    <property type="entry name" value="S4"/>
    <property type="match status" value="1"/>
</dbReference>
<dbReference type="InterPro" id="IPR002942">
    <property type="entry name" value="S4_RNA-bd"/>
</dbReference>
<sequence length="249" mass="28268">MQRLDKFLSDFGIGTRKQIKEHIKNGAVTVNGQPVKKADMHIDENADKVVFMGQELVYEKFRYYMLNKPDGVISATRDGRTTTVLNLLKDENVKDLSPVGRLDIDTEGLLLITNDGQLIHRLLSPSHHVDKEYEVHLKKELSDDDINKLTKGVDIGDVRKDGTPDITLPAVVKRGDTDKEGRAVVFLTIHEGRFHQVKRMMEAVGNEVLYLRRIRMGAISLDESLELGQYRRLTDEEIKMLTDNNGSDQ</sequence>
<dbReference type="SUPFAM" id="SSF55174">
    <property type="entry name" value="Alpha-L RNA-binding motif"/>
    <property type="match status" value="1"/>
</dbReference>
<accession>A0A1H9UH56</accession>
<dbReference type="AlphaFoldDB" id="A0A1H9UH56"/>
<dbReference type="CDD" id="cd02553">
    <property type="entry name" value="PseudoU_synth_RsuA"/>
    <property type="match status" value="1"/>
</dbReference>
<dbReference type="PROSITE" id="PS01149">
    <property type="entry name" value="PSI_RSU"/>
    <property type="match status" value="1"/>
</dbReference>
<evidence type="ECO:0000256" key="4">
    <source>
        <dbReference type="PROSITE-ProRule" id="PRU00182"/>
    </source>
</evidence>
<dbReference type="Gene3D" id="3.30.70.1560">
    <property type="entry name" value="Alpha-L RNA-binding motif"/>
    <property type="match status" value="1"/>
</dbReference>
<dbReference type="InterPro" id="IPR050343">
    <property type="entry name" value="RsuA_PseudoU_synthase"/>
</dbReference>
<dbReference type="NCBIfam" id="TIGR00093">
    <property type="entry name" value="pseudouridine synthase"/>
    <property type="match status" value="1"/>
</dbReference>
<evidence type="ECO:0000256" key="1">
    <source>
        <dbReference type="ARBA" id="ARBA00008348"/>
    </source>
</evidence>
<comment type="similarity">
    <text evidence="1 5">Belongs to the pseudouridine synthase RsuA family.</text>
</comment>
<evidence type="ECO:0000313" key="8">
    <source>
        <dbReference type="Proteomes" id="UP000182584"/>
    </source>
</evidence>
<gene>
    <name evidence="7" type="ORF">SAMN04487884_11891</name>
</gene>
<dbReference type="Gene3D" id="3.30.70.580">
    <property type="entry name" value="Pseudouridine synthase I, catalytic domain, N-terminal subdomain"/>
    <property type="match status" value="1"/>
</dbReference>
<feature type="domain" description="RNA-binding S4" evidence="6">
    <location>
        <begin position="2"/>
        <end position="65"/>
    </location>
</feature>
<dbReference type="InterPro" id="IPR020103">
    <property type="entry name" value="PsdUridine_synth_cat_dom_sf"/>
</dbReference>
<dbReference type="PANTHER" id="PTHR47683:SF4">
    <property type="entry name" value="PSEUDOURIDINE SYNTHASE"/>
    <property type="match status" value="1"/>
</dbReference>
<protein>
    <recommendedName>
        <fullName evidence="5">Pseudouridine synthase</fullName>
        <ecNumber evidence="5">5.4.99.-</ecNumber>
    </recommendedName>
</protein>
<dbReference type="GO" id="GO:0000455">
    <property type="term" value="P:enzyme-directed rRNA pseudouridine synthesis"/>
    <property type="evidence" value="ECO:0007669"/>
    <property type="project" value="UniProtKB-ARBA"/>
</dbReference>
<dbReference type="PANTHER" id="PTHR47683">
    <property type="entry name" value="PSEUDOURIDINE SYNTHASE FAMILY PROTEIN-RELATED"/>
    <property type="match status" value="1"/>
</dbReference>
<keyword evidence="3 5" id="KW-0413">Isomerase</keyword>
<dbReference type="FunFam" id="3.30.70.1560:FF:000001">
    <property type="entry name" value="Pseudouridine synthase"/>
    <property type="match status" value="1"/>
</dbReference>
<dbReference type="Pfam" id="PF00849">
    <property type="entry name" value="PseudoU_synth_2"/>
    <property type="match status" value="1"/>
</dbReference>
<dbReference type="InterPro" id="IPR018496">
    <property type="entry name" value="PsdUridine_synth_RsuA/RluB_CS"/>
</dbReference>
<dbReference type="CDD" id="cd00165">
    <property type="entry name" value="S4"/>
    <property type="match status" value="1"/>
</dbReference>
<keyword evidence="2 4" id="KW-0694">RNA-binding</keyword>
<dbReference type="GO" id="GO:0120159">
    <property type="term" value="F:rRNA pseudouridine synthase activity"/>
    <property type="evidence" value="ECO:0007669"/>
    <property type="project" value="UniProtKB-ARBA"/>
</dbReference>
<dbReference type="InterPro" id="IPR036986">
    <property type="entry name" value="S4_RNA-bd_sf"/>
</dbReference>
<dbReference type="Proteomes" id="UP000182584">
    <property type="component" value="Unassembled WGS sequence"/>
</dbReference>
<dbReference type="RefSeq" id="WP_074757077.1">
    <property type="nucleotide sequence ID" value="NZ_FOGJ01000018.1"/>
</dbReference>
<dbReference type="InterPro" id="IPR020094">
    <property type="entry name" value="TruA/RsuA/RluB/E/F_N"/>
</dbReference>
<dbReference type="OrthoDB" id="9807213at2"/>
<organism evidence="7 8">
    <name type="scientific">Butyrivibrio fibrisolvens</name>
    <dbReference type="NCBI Taxonomy" id="831"/>
    <lineage>
        <taxon>Bacteria</taxon>
        <taxon>Bacillati</taxon>
        <taxon>Bacillota</taxon>
        <taxon>Clostridia</taxon>
        <taxon>Lachnospirales</taxon>
        <taxon>Lachnospiraceae</taxon>
        <taxon>Butyrivibrio</taxon>
    </lineage>
</organism>
<reference evidence="7 8" key="1">
    <citation type="submission" date="2016-10" db="EMBL/GenBank/DDBJ databases">
        <authorList>
            <person name="de Groot N.N."/>
        </authorList>
    </citation>
    <scope>NUCLEOTIDE SEQUENCE [LARGE SCALE GENOMIC DNA]</scope>
    <source>
        <strain evidence="7 8">AR40</strain>
    </source>
</reference>
<dbReference type="Gene3D" id="3.10.290.10">
    <property type="entry name" value="RNA-binding S4 domain"/>
    <property type="match status" value="1"/>
</dbReference>
<dbReference type="SUPFAM" id="SSF55120">
    <property type="entry name" value="Pseudouridine synthase"/>
    <property type="match status" value="1"/>
</dbReference>
<proteinExistence type="inferred from homology"/>
<dbReference type="InterPro" id="IPR000748">
    <property type="entry name" value="PsdUridine_synth_RsuA/RluB/E/F"/>
</dbReference>
<evidence type="ECO:0000256" key="5">
    <source>
        <dbReference type="RuleBase" id="RU003887"/>
    </source>
</evidence>
<dbReference type="InterPro" id="IPR006145">
    <property type="entry name" value="PsdUridine_synth_RsuA/RluA"/>
</dbReference>
<evidence type="ECO:0000259" key="6">
    <source>
        <dbReference type="SMART" id="SM00363"/>
    </source>
</evidence>
<dbReference type="InterPro" id="IPR042092">
    <property type="entry name" value="PsdUridine_s_RsuA/RluB/E/F_cat"/>
</dbReference>
<dbReference type="eggNOG" id="COG1187">
    <property type="taxonomic scope" value="Bacteria"/>
</dbReference>
<evidence type="ECO:0000256" key="2">
    <source>
        <dbReference type="ARBA" id="ARBA00022884"/>
    </source>
</evidence>
<dbReference type="Pfam" id="PF01479">
    <property type="entry name" value="S4"/>
    <property type="match status" value="1"/>
</dbReference>